<feature type="compositionally biased region" description="Basic and acidic residues" evidence="1">
    <location>
        <begin position="57"/>
        <end position="69"/>
    </location>
</feature>
<feature type="compositionally biased region" description="Basic residues" evidence="1">
    <location>
        <begin position="8"/>
        <end position="23"/>
    </location>
</feature>
<dbReference type="EMBL" id="BPLR01017952">
    <property type="protein sequence ID" value="GIY95714.1"/>
    <property type="molecule type" value="Genomic_DNA"/>
</dbReference>
<comment type="caution">
    <text evidence="2">The sequence shown here is derived from an EMBL/GenBank/DDBJ whole genome shotgun (WGS) entry which is preliminary data.</text>
</comment>
<name>A0AAV4XNR0_CAEEX</name>
<reference evidence="2 3" key="1">
    <citation type="submission" date="2021-06" db="EMBL/GenBank/DDBJ databases">
        <title>Caerostris extrusa draft genome.</title>
        <authorList>
            <person name="Kono N."/>
            <person name="Arakawa K."/>
        </authorList>
    </citation>
    <scope>NUCLEOTIDE SEQUENCE [LARGE SCALE GENOMIC DNA]</scope>
</reference>
<dbReference type="Proteomes" id="UP001054945">
    <property type="component" value="Unassembled WGS sequence"/>
</dbReference>
<gene>
    <name evidence="2" type="ORF">CEXT_490911</name>
</gene>
<accession>A0AAV4XNR0</accession>
<proteinExistence type="predicted"/>
<evidence type="ECO:0000313" key="3">
    <source>
        <dbReference type="Proteomes" id="UP001054945"/>
    </source>
</evidence>
<keyword evidence="3" id="KW-1185">Reference proteome</keyword>
<evidence type="ECO:0000313" key="2">
    <source>
        <dbReference type="EMBL" id="GIY95714.1"/>
    </source>
</evidence>
<feature type="region of interest" description="Disordered" evidence="1">
    <location>
        <begin position="1"/>
        <end position="80"/>
    </location>
</feature>
<evidence type="ECO:0000256" key="1">
    <source>
        <dbReference type="SAM" id="MobiDB-lite"/>
    </source>
</evidence>
<organism evidence="2 3">
    <name type="scientific">Caerostris extrusa</name>
    <name type="common">Bark spider</name>
    <name type="synonym">Caerostris bankana</name>
    <dbReference type="NCBI Taxonomy" id="172846"/>
    <lineage>
        <taxon>Eukaryota</taxon>
        <taxon>Metazoa</taxon>
        <taxon>Ecdysozoa</taxon>
        <taxon>Arthropoda</taxon>
        <taxon>Chelicerata</taxon>
        <taxon>Arachnida</taxon>
        <taxon>Araneae</taxon>
        <taxon>Araneomorphae</taxon>
        <taxon>Entelegynae</taxon>
        <taxon>Araneoidea</taxon>
        <taxon>Araneidae</taxon>
        <taxon>Caerostris</taxon>
    </lineage>
</organism>
<dbReference type="AlphaFoldDB" id="A0AAV4XNR0"/>
<protein>
    <submittedName>
        <fullName evidence="2">Uncharacterized protein</fullName>
    </submittedName>
</protein>
<sequence length="80" mass="9211">MTLLVWRHNNRIRFRNQKHKNPQKKSSDDSSNLSGDPGRRSPPSPLEEKSTSSPSPRRSEKGGAKEKPFWKKQVSWRAKG</sequence>